<dbReference type="SUPFAM" id="SSF52317">
    <property type="entry name" value="Class I glutamine amidotransferase-like"/>
    <property type="match status" value="1"/>
</dbReference>
<dbReference type="Pfam" id="PF12833">
    <property type="entry name" value="HTH_18"/>
    <property type="match status" value="1"/>
</dbReference>
<reference evidence="5 6" key="1">
    <citation type="submission" date="2015-11" db="EMBL/GenBank/DDBJ databases">
        <title>Draft Genome Sequence of the Strain BR 10423 (Rhizobium sp.) isolated from nodules of Mimosa pudica.</title>
        <authorList>
            <person name="Barauna A.C."/>
            <person name="Zilli J.E."/>
            <person name="Simoes-Araujo J.L."/>
            <person name="Reis V.M."/>
            <person name="James E.K."/>
            <person name="Reis F.B.Jr."/>
            <person name="Rouws L.F."/>
            <person name="Passos S.R."/>
            <person name="Gois S.R."/>
        </authorList>
    </citation>
    <scope>NUCLEOTIDE SEQUENCE [LARGE SCALE GENOMIC DNA]</scope>
    <source>
        <strain evidence="5 6">BR10423</strain>
    </source>
</reference>
<dbReference type="InterPro" id="IPR002818">
    <property type="entry name" value="DJ-1/PfpI"/>
</dbReference>
<dbReference type="InterPro" id="IPR018062">
    <property type="entry name" value="HTH_AraC-typ_CS"/>
</dbReference>
<dbReference type="PANTHER" id="PTHR43130:SF3">
    <property type="entry name" value="HTH-TYPE TRANSCRIPTIONAL REGULATOR RV1931C"/>
    <property type="match status" value="1"/>
</dbReference>
<evidence type="ECO:0000313" key="5">
    <source>
        <dbReference type="EMBL" id="KWV57736.1"/>
    </source>
</evidence>
<dbReference type="PRINTS" id="PR00032">
    <property type="entry name" value="HTHARAC"/>
</dbReference>
<dbReference type="Gene3D" id="1.10.10.60">
    <property type="entry name" value="Homeodomain-like"/>
    <property type="match status" value="1"/>
</dbReference>
<dbReference type="AlphaFoldDB" id="A0A109JZ57"/>
<sequence>MWRGHDRPEPGTFPSRAAGQTQSKFKVGFILARSFTLSAFSLFVDTLRLAGDELDRSRRLRADWEVLANTRHLIRSSCGVSVAPTSDLVAPERFDVIVVVGGLLGTDQSCDAEALAYLKQAAKARVPLIGLCTGTFMLAEAGLMGAHHNCVSWLHVDEFRDRFPHLRVRADRLFNFDGRRGSCAGGSSAADLAAFLVRSRIGPAAAQNALDVLQINHARHFTDAQARLPIRQLTGDGTIDNRVNAVLLTMEQNLVAPKTIEQLAASVSVSRRQLERLFRTILGMSPARAYSELRLRRAHYLLINTDRRIVDIAIDVGFDNASHFSRAFRKIHGRSPTALRIDGETVPSV</sequence>
<evidence type="ECO:0000256" key="3">
    <source>
        <dbReference type="ARBA" id="ARBA00023163"/>
    </source>
</evidence>
<dbReference type="SUPFAM" id="SSF46689">
    <property type="entry name" value="Homeodomain-like"/>
    <property type="match status" value="2"/>
</dbReference>
<dbReference type="InterPro" id="IPR020449">
    <property type="entry name" value="Tscrpt_reg_AraC-type_HTH"/>
</dbReference>
<dbReference type="PANTHER" id="PTHR43130">
    <property type="entry name" value="ARAC-FAMILY TRANSCRIPTIONAL REGULATOR"/>
    <property type="match status" value="1"/>
</dbReference>
<proteinExistence type="predicted"/>
<dbReference type="PROSITE" id="PS01124">
    <property type="entry name" value="HTH_ARAC_FAMILY_2"/>
    <property type="match status" value="1"/>
</dbReference>
<keyword evidence="2" id="KW-0238">DNA-binding</keyword>
<dbReference type="InterPro" id="IPR052158">
    <property type="entry name" value="INH-QAR"/>
</dbReference>
<dbReference type="InterPro" id="IPR018060">
    <property type="entry name" value="HTH_AraC"/>
</dbReference>
<dbReference type="Gene3D" id="3.40.50.880">
    <property type="match status" value="1"/>
</dbReference>
<dbReference type="PROSITE" id="PS00041">
    <property type="entry name" value="HTH_ARAC_FAMILY_1"/>
    <property type="match status" value="1"/>
</dbReference>
<evidence type="ECO:0000259" key="4">
    <source>
        <dbReference type="PROSITE" id="PS01124"/>
    </source>
</evidence>
<dbReference type="GO" id="GO:0043565">
    <property type="term" value="F:sequence-specific DNA binding"/>
    <property type="evidence" value="ECO:0007669"/>
    <property type="project" value="InterPro"/>
</dbReference>
<dbReference type="OrthoDB" id="9793400at2"/>
<name>A0A109JZ57_9HYPH</name>
<dbReference type="Pfam" id="PF01965">
    <property type="entry name" value="DJ-1_PfpI"/>
    <property type="match status" value="1"/>
</dbReference>
<dbReference type="SMART" id="SM00342">
    <property type="entry name" value="HTH_ARAC"/>
    <property type="match status" value="1"/>
</dbReference>
<gene>
    <name evidence="5" type="ORF">AS026_30805</name>
</gene>
<feature type="domain" description="HTH araC/xylS-type" evidence="4">
    <location>
        <begin position="244"/>
        <end position="342"/>
    </location>
</feature>
<dbReference type="InterPro" id="IPR009057">
    <property type="entry name" value="Homeodomain-like_sf"/>
</dbReference>
<keyword evidence="1" id="KW-0805">Transcription regulation</keyword>
<comment type="caution">
    <text evidence="5">The sequence shown here is derived from an EMBL/GenBank/DDBJ whole genome shotgun (WGS) entry which is preliminary data.</text>
</comment>
<keyword evidence="6" id="KW-1185">Reference proteome</keyword>
<evidence type="ECO:0000256" key="1">
    <source>
        <dbReference type="ARBA" id="ARBA00023015"/>
    </source>
</evidence>
<evidence type="ECO:0000256" key="2">
    <source>
        <dbReference type="ARBA" id="ARBA00023125"/>
    </source>
</evidence>
<keyword evidence="3" id="KW-0804">Transcription</keyword>
<evidence type="ECO:0000313" key="6">
    <source>
        <dbReference type="Proteomes" id="UP000068164"/>
    </source>
</evidence>
<dbReference type="Proteomes" id="UP000068164">
    <property type="component" value="Unassembled WGS sequence"/>
</dbReference>
<dbReference type="EMBL" id="LNCD01000026">
    <property type="protein sequence ID" value="KWV57736.1"/>
    <property type="molecule type" value="Genomic_DNA"/>
</dbReference>
<dbReference type="GO" id="GO:0003700">
    <property type="term" value="F:DNA-binding transcription factor activity"/>
    <property type="evidence" value="ECO:0007669"/>
    <property type="project" value="InterPro"/>
</dbReference>
<organism evidence="5 6">
    <name type="scientific">Rhizobium altiplani</name>
    <dbReference type="NCBI Taxonomy" id="1864509"/>
    <lineage>
        <taxon>Bacteria</taxon>
        <taxon>Pseudomonadati</taxon>
        <taxon>Pseudomonadota</taxon>
        <taxon>Alphaproteobacteria</taxon>
        <taxon>Hyphomicrobiales</taxon>
        <taxon>Rhizobiaceae</taxon>
        <taxon>Rhizobium/Agrobacterium group</taxon>
        <taxon>Rhizobium</taxon>
    </lineage>
</organism>
<dbReference type="InterPro" id="IPR029062">
    <property type="entry name" value="Class_I_gatase-like"/>
</dbReference>
<dbReference type="CDD" id="cd03136">
    <property type="entry name" value="GATase1_AraC_ArgR_like"/>
    <property type="match status" value="1"/>
</dbReference>
<accession>A0A109JZ57</accession>
<protein>
    <submittedName>
        <fullName evidence="5">AraC family transcriptional regulator</fullName>
    </submittedName>
</protein>
<dbReference type="RefSeq" id="WP_062368760.1">
    <property type="nucleotide sequence ID" value="NZ_LNCD01000026.1"/>
</dbReference>